<dbReference type="SUPFAM" id="SSF53335">
    <property type="entry name" value="S-adenosyl-L-methionine-dependent methyltransferases"/>
    <property type="match status" value="1"/>
</dbReference>
<dbReference type="Gene3D" id="3.40.50.150">
    <property type="entry name" value="Vaccinia Virus protein VP39"/>
    <property type="match status" value="1"/>
</dbReference>
<dbReference type="RefSeq" id="WP_155113296.1">
    <property type="nucleotide sequence ID" value="NZ_WMIB01000018.1"/>
</dbReference>
<dbReference type="PRINTS" id="PR00996">
    <property type="entry name" value="CHERMTFRASE"/>
</dbReference>
<dbReference type="Pfam" id="PF01739">
    <property type="entry name" value="CheR"/>
    <property type="match status" value="1"/>
</dbReference>
<keyword evidence="3" id="KW-1185">Reference proteome</keyword>
<evidence type="ECO:0000259" key="1">
    <source>
        <dbReference type="PROSITE" id="PS50123"/>
    </source>
</evidence>
<dbReference type="InterPro" id="IPR029063">
    <property type="entry name" value="SAM-dependent_MTases_sf"/>
</dbReference>
<dbReference type="PROSITE" id="PS50123">
    <property type="entry name" value="CHER"/>
    <property type="match status" value="1"/>
</dbReference>
<gene>
    <name evidence="2" type="ORF">GKZ89_15380</name>
</gene>
<dbReference type="InterPro" id="IPR000780">
    <property type="entry name" value="CheR_MeTrfase"/>
</dbReference>
<dbReference type="SUPFAM" id="SSF47757">
    <property type="entry name" value="Chemotaxis receptor methyltransferase CheR, N-terminal domain"/>
    <property type="match status" value="1"/>
</dbReference>
<name>A0A7X2S797_9BACI</name>
<sequence length="287" mass="33362">MTEKTYSPQEEPSFSAREEMEIDLLLEGVYRLSGYDFRSYMRSSIGRRIQNRLRLEQIPTISGLLEKAIHEPEMLTKLLNDFSINVTEMFRNPSFFKAFREKAVPHLKNFPVIRIWHAGCSTGEEVFSMAILLEEEGLSDRTQIFATDMNERVLNLAKQGKFALNKMQNYTKNYMLSGGSRSFSEFYSADEQYAYIHPELMKNISFAQHNLVTDQSFNEFHVIVCRNVLIYFTGALQNQVHQLFYDSLSDGGFLGLGDKESLKFTEVAYQYQEFDTAEKIYRKLKKA</sequence>
<evidence type="ECO:0000313" key="2">
    <source>
        <dbReference type="EMBL" id="MTH54785.1"/>
    </source>
</evidence>
<dbReference type="OrthoDB" id="9816309at2"/>
<accession>A0A7X2S797</accession>
<dbReference type="InterPro" id="IPR022642">
    <property type="entry name" value="CheR_C"/>
</dbReference>
<dbReference type="GO" id="GO:0008757">
    <property type="term" value="F:S-adenosylmethionine-dependent methyltransferase activity"/>
    <property type="evidence" value="ECO:0007669"/>
    <property type="project" value="InterPro"/>
</dbReference>
<organism evidence="2 3">
    <name type="scientific">Metabacillus mangrovi</name>
    <dbReference type="NCBI Taxonomy" id="1491830"/>
    <lineage>
        <taxon>Bacteria</taxon>
        <taxon>Bacillati</taxon>
        <taxon>Bacillota</taxon>
        <taxon>Bacilli</taxon>
        <taxon>Bacillales</taxon>
        <taxon>Bacillaceae</taxon>
        <taxon>Metabacillus</taxon>
    </lineage>
</organism>
<comment type="caution">
    <text evidence="2">The sequence shown here is derived from an EMBL/GenBank/DDBJ whole genome shotgun (WGS) entry which is preliminary data.</text>
</comment>
<dbReference type="Proteomes" id="UP000434639">
    <property type="component" value="Unassembled WGS sequence"/>
</dbReference>
<dbReference type="SMART" id="SM00138">
    <property type="entry name" value="MeTrc"/>
    <property type="match status" value="1"/>
</dbReference>
<keyword evidence="2" id="KW-0489">Methyltransferase</keyword>
<dbReference type="EMBL" id="WMIB01000018">
    <property type="protein sequence ID" value="MTH54785.1"/>
    <property type="molecule type" value="Genomic_DNA"/>
</dbReference>
<proteinExistence type="predicted"/>
<reference evidence="2 3" key="1">
    <citation type="journal article" date="2017" name="Int. J. Syst. Evol. Microbiol.">
        <title>Bacillus mangrovi sp. nov., isolated from a sediment sample from a mangrove forest.</title>
        <authorList>
            <person name="Gupta V."/>
            <person name="Singh P.K."/>
            <person name="Korpole S."/>
            <person name="Tanuku N.R.S."/>
            <person name="Pinnaka A.K."/>
        </authorList>
    </citation>
    <scope>NUCLEOTIDE SEQUENCE [LARGE SCALE GENOMIC DNA]</scope>
    <source>
        <strain evidence="2 3">KCTC 33872</strain>
    </source>
</reference>
<keyword evidence="2" id="KW-0808">Transferase</keyword>
<dbReference type="InterPro" id="IPR050903">
    <property type="entry name" value="Bact_Chemotaxis_MeTrfase"/>
</dbReference>
<dbReference type="PANTHER" id="PTHR24422">
    <property type="entry name" value="CHEMOTAXIS PROTEIN METHYLTRANSFERASE"/>
    <property type="match status" value="1"/>
</dbReference>
<dbReference type="GO" id="GO:0032259">
    <property type="term" value="P:methylation"/>
    <property type="evidence" value="ECO:0007669"/>
    <property type="project" value="UniProtKB-KW"/>
</dbReference>
<protein>
    <submittedName>
        <fullName evidence="2">Protein-glutamate O-methyltransferase CheR</fullName>
    </submittedName>
</protein>
<dbReference type="AlphaFoldDB" id="A0A7X2S797"/>
<evidence type="ECO:0000313" key="3">
    <source>
        <dbReference type="Proteomes" id="UP000434639"/>
    </source>
</evidence>
<dbReference type="Pfam" id="PF03705">
    <property type="entry name" value="CheR_N"/>
    <property type="match status" value="1"/>
</dbReference>
<dbReference type="InterPro" id="IPR022641">
    <property type="entry name" value="CheR_N"/>
</dbReference>
<feature type="domain" description="CheR-type methyltransferase" evidence="1">
    <location>
        <begin position="19"/>
        <end position="287"/>
    </location>
</feature>
<dbReference type="PANTHER" id="PTHR24422:SF8">
    <property type="entry name" value="CHEMOTAXIS PROTEIN"/>
    <property type="match status" value="1"/>
</dbReference>